<proteinExistence type="predicted"/>
<dbReference type="Proteomes" id="UP000310200">
    <property type="component" value="Unassembled WGS sequence"/>
</dbReference>
<evidence type="ECO:0000313" key="3">
    <source>
        <dbReference type="Proteomes" id="UP000310200"/>
    </source>
</evidence>
<keyword evidence="3" id="KW-1185">Reference proteome</keyword>
<organism evidence="2 3">
    <name type="scientific">Temnothorax longispinosus</name>
    <dbReference type="NCBI Taxonomy" id="300112"/>
    <lineage>
        <taxon>Eukaryota</taxon>
        <taxon>Metazoa</taxon>
        <taxon>Ecdysozoa</taxon>
        <taxon>Arthropoda</taxon>
        <taxon>Hexapoda</taxon>
        <taxon>Insecta</taxon>
        <taxon>Pterygota</taxon>
        <taxon>Neoptera</taxon>
        <taxon>Endopterygota</taxon>
        <taxon>Hymenoptera</taxon>
        <taxon>Apocrita</taxon>
        <taxon>Aculeata</taxon>
        <taxon>Formicoidea</taxon>
        <taxon>Formicidae</taxon>
        <taxon>Myrmicinae</taxon>
        <taxon>Temnothorax</taxon>
    </lineage>
</organism>
<sequence length="158" mass="17293">MVGTIFYRLSWRLGASTMTMTDPANGPLRLPRITVDGPPTDVQRGDELERRDTPPRPTATISPTRRFTGRGNGMQDVAAAAAAAALAPPLPPARVVLLGNPAVSTLRYIGRRLCHRDLSTRRVARTSRPRRLSATKVAIDQYFSKKTPACERGECGKR</sequence>
<evidence type="ECO:0000313" key="2">
    <source>
        <dbReference type="EMBL" id="TGZ53624.1"/>
    </source>
</evidence>
<dbReference type="EMBL" id="QBLH01000982">
    <property type="protein sequence ID" value="TGZ53624.1"/>
    <property type="molecule type" value="Genomic_DNA"/>
</dbReference>
<accession>A0A4V3SBP3</accession>
<protein>
    <submittedName>
        <fullName evidence="2">Uncharacterized protein</fullName>
    </submittedName>
</protein>
<gene>
    <name evidence="2" type="ORF">DBV15_11070</name>
</gene>
<comment type="caution">
    <text evidence="2">The sequence shown here is derived from an EMBL/GenBank/DDBJ whole genome shotgun (WGS) entry which is preliminary data.</text>
</comment>
<feature type="region of interest" description="Disordered" evidence="1">
    <location>
        <begin position="21"/>
        <end position="70"/>
    </location>
</feature>
<feature type="compositionally biased region" description="Basic and acidic residues" evidence="1">
    <location>
        <begin position="43"/>
        <end position="54"/>
    </location>
</feature>
<reference evidence="2 3" key="1">
    <citation type="journal article" date="2019" name="Philos. Trans. R. Soc. Lond., B, Biol. Sci.">
        <title>Ant behaviour and brain gene expression of defending hosts depend on the ecological success of the intruding social parasite.</title>
        <authorList>
            <person name="Kaur R."/>
            <person name="Stoldt M."/>
            <person name="Jongepier E."/>
            <person name="Feldmeyer B."/>
            <person name="Menzel F."/>
            <person name="Bornberg-Bauer E."/>
            <person name="Foitzik S."/>
        </authorList>
    </citation>
    <scope>NUCLEOTIDE SEQUENCE [LARGE SCALE GENOMIC DNA]</scope>
    <source>
        <tissue evidence="2">Whole body</tissue>
    </source>
</reference>
<name>A0A4V3SBP3_9HYME</name>
<evidence type="ECO:0000256" key="1">
    <source>
        <dbReference type="SAM" id="MobiDB-lite"/>
    </source>
</evidence>
<dbReference type="AlphaFoldDB" id="A0A4V3SBP3"/>